<dbReference type="PATRIC" id="fig|1346330.5.peg.3238"/>
<gene>
    <name evidence="1" type="ORF">M472_07875</name>
</gene>
<protein>
    <submittedName>
        <fullName evidence="1">Uncharacterized protein</fullName>
    </submittedName>
</protein>
<comment type="caution">
    <text evidence="1">The sequence shown here is derived from an EMBL/GenBank/DDBJ whole genome shotgun (WGS) entry which is preliminary data.</text>
</comment>
<organism evidence="1 2">
    <name type="scientific">Sphingobacterium paucimobilis HER1398</name>
    <dbReference type="NCBI Taxonomy" id="1346330"/>
    <lineage>
        <taxon>Bacteria</taxon>
        <taxon>Pseudomonadati</taxon>
        <taxon>Bacteroidota</taxon>
        <taxon>Sphingobacteriia</taxon>
        <taxon>Sphingobacteriales</taxon>
        <taxon>Sphingobacteriaceae</taxon>
        <taxon>Sphingobacterium</taxon>
    </lineage>
</organism>
<proteinExistence type="predicted"/>
<dbReference type="AlphaFoldDB" id="U2HTS5"/>
<evidence type="ECO:0000313" key="1">
    <source>
        <dbReference type="EMBL" id="ERJ58680.1"/>
    </source>
</evidence>
<reference evidence="1 2" key="1">
    <citation type="journal article" date="2013" name="Genome Announc.">
        <title>The Draft Genome Sequence of Sphingomonas paucimobilis Strain HER1398 (Proteobacteria), Host to the Giant PAU Phage, Indicates That It Is a Member of the Genus Sphingobacterium (Bacteroidetes).</title>
        <authorList>
            <person name="White R.A.III."/>
            <person name="Suttle C.A."/>
        </authorList>
    </citation>
    <scope>NUCLEOTIDE SEQUENCE [LARGE SCALE GENOMIC DNA]</scope>
    <source>
        <strain evidence="1 2">HER1398</strain>
    </source>
</reference>
<evidence type="ECO:0000313" key="2">
    <source>
        <dbReference type="Proteomes" id="UP000016584"/>
    </source>
</evidence>
<dbReference type="EMBL" id="ATDL01000016">
    <property type="protein sequence ID" value="ERJ58680.1"/>
    <property type="molecule type" value="Genomic_DNA"/>
</dbReference>
<sequence>MLLFVVGGVKAQERIYSIDAFTEKKTDIQKRALMSRTAMQDISGDRINAFRNLYYNVQPARYYNAIETRSANEGSYPSVLFVNPSAFSRLEADVNDESNENFSTVKLIVIDGQLGVALPSFFTNDEKFPELEFLVFKSNAGAGTMNASSTESLLSKAFWEARPDVVVVFNNLEAGN</sequence>
<dbReference type="Proteomes" id="UP000016584">
    <property type="component" value="Unassembled WGS sequence"/>
</dbReference>
<keyword evidence="2" id="KW-1185">Reference proteome</keyword>
<name>U2HTS5_9SPHI</name>
<accession>U2HTS5</accession>